<accession>A0A1B7TK99</accession>
<feature type="non-terminal residue" evidence="2">
    <location>
        <position position="1"/>
    </location>
</feature>
<evidence type="ECO:0000256" key="1">
    <source>
        <dbReference type="SAM" id="MobiDB-lite"/>
    </source>
</evidence>
<keyword evidence="3" id="KW-1185">Reference proteome</keyword>
<gene>
    <name evidence="2" type="ORF">HANVADRAFT_225</name>
</gene>
<reference evidence="3" key="1">
    <citation type="journal article" date="2016" name="Proc. Natl. Acad. Sci. U.S.A.">
        <title>Comparative genomics of biotechnologically important yeasts.</title>
        <authorList>
            <person name="Riley R."/>
            <person name="Haridas S."/>
            <person name="Wolfe K.H."/>
            <person name="Lopes M.R."/>
            <person name="Hittinger C.T."/>
            <person name="Goeker M."/>
            <person name="Salamov A.A."/>
            <person name="Wisecaver J.H."/>
            <person name="Long T.M."/>
            <person name="Calvey C.H."/>
            <person name="Aerts A.L."/>
            <person name="Barry K.W."/>
            <person name="Choi C."/>
            <person name="Clum A."/>
            <person name="Coughlan A.Y."/>
            <person name="Deshpande S."/>
            <person name="Douglass A.P."/>
            <person name="Hanson S.J."/>
            <person name="Klenk H.-P."/>
            <person name="LaButti K.M."/>
            <person name="Lapidus A."/>
            <person name="Lindquist E.A."/>
            <person name="Lipzen A.M."/>
            <person name="Meier-Kolthoff J.P."/>
            <person name="Ohm R.A."/>
            <person name="Otillar R.P."/>
            <person name="Pangilinan J.L."/>
            <person name="Peng Y."/>
            <person name="Rokas A."/>
            <person name="Rosa C.A."/>
            <person name="Scheuner C."/>
            <person name="Sibirny A.A."/>
            <person name="Slot J.C."/>
            <person name="Stielow J.B."/>
            <person name="Sun H."/>
            <person name="Kurtzman C.P."/>
            <person name="Blackwell M."/>
            <person name="Grigoriev I.V."/>
            <person name="Jeffries T.W."/>
        </authorList>
    </citation>
    <scope>NUCLEOTIDE SEQUENCE [LARGE SCALE GENOMIC DNA]</scope>
    <source>
        <strain evidence="3">NRRL Y-1626</strain>
    </source>
</reference>
<feature type="compositionally biased region" description="Low complexity" evidence="1">
    <location>
        <begin position="335"/>
        <end position="345"/>
    </location>
</feature>
<comment type="caution">
    <text evidence="2">The sequence shown here is derived from an EMBL/GenBank/DDBJ whole genome shotgun (WGS) entry which is preliminary data.</text>
</comment>
<feature type="compositionally biased region" description="Polar residues" evidence="1">
    <location>
        <begin position="316"/>
        <end position="334"/>
    </location>
</feature>
<dbReference type="AlphaFoldDB" id="A0A1B7TK99"/>
<dbReference type="EMBL" id="LXPE01000001">
    <property type="protein sequence ID" value="OBA29167.1"/>
    <property type="molecule type" value="Genomic_DNA"/>
</dbReference>
<evidence type="ECO:0000313" key="2">
    <source>
        <dbReference type="EMBL" id="OBA29167.1"/>
    </source>
</evidence>
<organism evidence="2 3">
    <name type="scientific">Hanseniaspora valbyensis NRRL Y-1626</name>
    <dbReference type="NCBI Taxonomy" id="766949"/>
    <lineage>
        <taxon>Eukaryota</taxon>
        <taxon>Fungi</taxon>
        <taxon>Dikarya</taxon>
        <taxon>Ascomycota</taxon>
        <taxon>Saccharomycotina</taxon>
        <taxon>Saccharomycetes</taxon>
        <taxon>Saccharomycodales</taxon>
        <taxon>Saccharomycodaceae</taxon>
        <taxon>Hanseniaspora</taxon>
    </lineage>
</organism>
<name>A0A1B7TK99_9ASCO</name>
<dbReference type="OrthoDB" id="2290221at2759"/>
<feature type="compositionally biased region" description="Low complexity" evidence="1">
    <location>
        <begin position="7"/>
        <end position="21"/>
    </location>
</feature>
<sequence length="571" mass="65577">ATSSPELASTNNNDNNNSNALDHIHSNGLNNKQSLHKHKTSSQNLQGPYSSKSETKSKKSGTRLNAAFSSLNSSTTSSLTSSSSTPSSSFFFEKDEFKDNYGDNNDSSKKGKLDQNAKKTFYKLFGRNRDHYAKRNNDLKDIAETDHLHMNNKSPESSSVMDNHQHPYNYHHHFDDLLSLKDPEHELVNVSKILNHGGAHNNNSSNFNNNNNSSGLNTTNLDHLMKQDAMLSEREYHYMYDLLKNTTSLESQFVTLKPKLRSKILNNMIFIINDINYAVINNDHMLPKMENLHKIILLFIKLTFLDFGISYDADPQNNIQNDKSKKNINNGSYKNSNGNISGSTSNSSISSNTVHAYSISSSSNFSNGISPVNGKLLHSVLSAETSSDLFETKNMSSHKLEFITKTFYKFIMKFYNKIFKDLVYMIENQLIYENNDEKILNNSIKRLNLIWYNFNFHYIPDIMILNHEFDIFTKTYLEKFELERKKSDLKMLLLETFRDCVIMPIFENYDSLYFKQFLSKQQELNNSDKLVFLQCLGILQLGINKDIEEQNQLIIKMLISALRENMITNAI</sequence>
<dbReference type="Proteomes" id="UP000092321">
    <property type="component" value="Unassembled WGS sequence"/>
</dbReference>
<protein>
    <submittedName>
        <fullName evidence="2">Uncharacterized protein</fullName>
    </submittedName>
</protein>
<proteinExistence type="predicted"/>
<feature type="region of interest" description="Disordered" evidence="1">
    <location>
        <begin position="1"/>
        <end position="62"/>
    </location>
</feature>
<feature type="region of interest" description="Disordered" evidence="1">
    <location>
        <begin position="316"/>
        <end position="345"/>
    </location>
</feature>
<evidence type="ECO:0000313" key="3">
    <source>
        <dbReference type="Proteomes" id="UP000092321"/>
    </source>
</evidence>